<keyword evidence="1" id="KW-0472">Membrane</keyword>
<evidence type="ECO:0000256" key="1">
    <source>
        <dbReference type="SAM" id="Phobius"/>
    </source>
</evidence>
<dbReference type="EMBL" id="MT631689">
    <property type="protein sequence ID" value="QNO57458.1"/>
    <property type="molecule type" value="Genomic_DNA"/>
</dbReference>
<name>A0A7G9ZB24_9EURY</name>
<sequence length="220" mass="24217">MFEKEKGRGGKDEYAQGRKFESKTKGCEKMTYVTALNQFVNRRMYDTSEAVEYAEFGALTAIAVLVPLLLRQPQLLVGSAVNFMLIMAAINVRGWKKILPLIVLPSVAAVAGGFLFAPFTIFLVYMVPFIWVGNAILVFVFKYLYVTKGKNYAITLLIAAGLKAGFLFTTALLLINLSILPLIFAMAMGVMQIVTAIVGGFLVFPVNLAYHKYFQVSGSA</sequence>
<organism evidence="2">
    <name type="scientific">Candidatus Methanophaga sp. ANME-1 ERB7</name>
    <dbReference type="NCBI Taxonomy" id="2759913"/>
    <lineage>
        <taxon>Archaea</taxon>
        <taxon>Methanobacteriati</taxon>
        <taxon>Methanobacteriota</taxon>
        <taxon>Stenosarchaea group</taxon>
        <taxon>Methanomicrobia</taxon>
        <taxon>Candidatus Methanophagales</taxon>
        <taxon>Candidatus Methanophagaceae</taxon>
        <taxon>Candidatus Methanophaga</taxon>
    </lineage>
</organism>
<feature type="transmembrane region" description="Helical" evidence="1">
    <location>
        <begin position="181"/>
        <end position="204"/>
    </location>
</feature>
<evidence type="ECO:0000313" key="2">
    <source>
        <dbReference type="EMBL" id="QNO57458.1"/>
    </source>
</evidence>
<gene>
    <name evidence="2" type="ORF">LLMGBBFC_00016</name>
</gene>
<feature type="transmembrane region" description="Helical" evidence="1">
    <location>
        <begin position="50"/>
        <end position="69"/>
    </location>
</feature>
<keyword evidence="1" id="KW-1133">Transmembrane helix</keyword>
<feature type="transmembrane region" description="Helical" evidence="1">
    <location>
        <begin position="123"/>
        <end position="145"/>
    </location>
</feature>
<protein>
    <submittedName>
        <fullName evidence="2">Uncharacterized protein</fullName>
    </submittedName>
</protein>
<dbReference type="AlphaFoldDB" id="A0A7G9ZB24"/>
<keyword evidence="1" id="KW-0812">Transmembrane</keyword>
<feature type="transmembrane region" description="Helical" evidence="1">
    <location>
        <begin position="99"/>
        <end position="117"/>
    </location>
</feature>
<proteinExistence type="predicted"/>
<feature type="transmembrane region" description="Helical" evidence="1">
    <location>
        <begin position="152"/>
        <end position="175"/>
    </location>
</feature>
<reference evidence="2" key="1">
    <citation type="submission" date="2020-06" db="EMBL/GenBank/DDBJ databases">
        <title>Unique genomic features of the anaerobic methanotrophic archaea.</title>
        <authorList>
            <person name="Chadwick G.L."/>
            <person name="Skennerton C.T."/>
            <person name="Laso-Perez R."/>
            <person name="Leu A.O."/>
            <person name="Speth D.R."/>
            <person name="Yu H."/>
            <person name="Morgan-Lang C."/>
            <person name="Hatzenpichler R."/>
            <person name="Goudeau D."/>
            <person name="Malmstrom R."/>
            <person name="Brazelton W.J."/>
            <person name="Woyke T."/>
            <person name="Hallam S.J."/>
            <person name="Tyson G.W."/>
            <person name="Wegener G."/>
            <person name="Boetius A."/>
            <person name="Orphan V."/>
        </authorList>
    </citation>
    <scope>NUCLEOTIDE SEQUENCE</scope>
</reference>
<feature type="transmembrane region" description="Helical" evidence="1">
    <location>
        <begin position="75"/>
        <end position="92"/>
    </location>
</feature>
<accession>A0A7G9ZB24</accession>